<reference evidence="1 2" key="1">
    <citation type="submission" date="2024-11" db="EMBL/GenBank/DDBJ databases">
        <title>Adaptive evolution of stress response genes in parasites aligns with host niche diversity.</title>
        <authorList>
            <person name="Hahn C."/>
            <person name="Resl P."/>
        </authorList>
    </citation>
    <scope>NUCLEOTIDE SEQUENCE [LARGE SCALE GENOMIC DNA]</scope>
    <source>
        <strain evidence="1">EGGRZ-B1_66</strain>
        <tissue evidence="1">Body</tissue>
    </source>
</reference>
<gene>
    <name evidence="1" type="ORF">Ciccas_005742</name>
</gene>
<keyword evidence="2" id="KW-1185">Reference proteome</keyword>
<evidence type="ECO:0000313" key="1">
    <source>
        <dbReference type="EMBL" id="KAL3315620.1"/>
    </source>
</evidence>
<sequence>MSLSLTNCNVPLFLVYGANRFQGVILTPSSATNKDEPGSISFDSQLSLIRHDLDTIFLKTCPNACKSVNGLYQLFCDKLSVGQLQSLMTLSARFTYSLPPFPEDFFCMPLIYPHDSRNFTLPLESFSSLGFNFELVCLWPNVPKHAFNEDPYWANLKPDGASTWSVRLHVDEASAASKMVSLFDQLLRAASAETGLNSEKEWLIANHRVQADAFQGFENNDIIQEPRTRKRDRALGYIRSMMDLKPTLSKNDLPEEAAKSLDPTYQLKGVLMTGSELLTFLFVHSKLDDTFSLADDLKKEREFVLPSNWRYDDGVVLVNLLTNSCQKVSQMTNVAPDARVNYEIDGVSKTINFAELLQLESMRRMAYMWKEFLLELEFRSSLIDNKSLDLGCGSEEECTESSTVSLARRAHMDVEFDTVADEDRGLDLALHRLKCCSPESRLQSEKLAIFQWLKTIQLNTLFENLLPSVFLDYLLHFHSICPHESIRSLYEDMLGVLRGLVAQIMDSYVTTDWDAALGSKYAILVMRPMACLIRRFTEAITVLASVHSAIQKMPKSPRKQPGADYVYARQDPRQSIVDPGTQEILSTFGPLLLAHLRVQPNPFEFIVASAEENQSFSHPTALGEVLLPEKRTHSFLNFLELAQNSSELDWQKYHFNFSNEPNAFPKPQKDSAASASEDPYHHVLGGQPSEALFRFRCLQPIGRPSLLSSNPGPQNMLVCLRRGCSPKFPARPDKNSPCSLQIYGSFSCDMQFY</sequence>
<evidence type="ECO:0000313" key="2">
    <source>
        <dbReference type="Proteomes" id="UP001626550"/>
    </source>
</evidence>
<dbReference type="AlphaFoldDB" id="A0ABD2Q7S8"/>
<proteinExistence type="predicted"/>
<protein>
    <recommendedName>
        <fullName evidence="3">Rab3 GTPase-activating protein catalytic subunit</fullName>
    </recommendedName>
</protein>
<organism evidence="1 2">
    <name type="scientific">Cichlidogyrus casuarinus</name>
    <dbReference type="NCBI Taxonomy" id="1844966"/>
    <lineage>
        <taxon>Eukaryota</taxon>
        <taxon>Metazoa</taxon>
        <taxon>Spiralia</taxon>
        <taxon>Lophotrochozoa</taxon>
        <taxon>Platyhelminthes</taxon>
        <taxon>Monogenea</taxon>
        <taxon>Monopisthocotylea</taxon>
        <taxon>Dactylogyridea</taxon>
        <taxon>Ancyrocephalidae</taxon>
        <taxon>Cichlidogyrus</taxon>
    </lineage>
</organism>
<comment type="caution">
    <text evidence="1">The sequence shown here is derived from an EMBL/GenBank/DDBJ whole genome shotgun (WGS) entry which is preliminary data.</text>
</comment>
<dbReference type="Proteomes" id="UP001626550">
    <property type="component" value="Unassembled WGS sequence"/>
</dbReference>
<dbReference type="EMBL" id="JBJKFK010000704">
    <property type="protein sequence ID" value="KAL3315620.1"/>
    <property type="molecule type" value="Genomic_DNA"/>
</dbReference>
<evidence type="ECO:0008006" key="3">
    <source>
        <dbReference type="Google" id="ProtNLM"/>
    </source>
</evidence>
<accession>A0ABD2Q7S8</accession>
<name>A0ABD2Q7S8_9PLAT</name>